<dbReference type="PANTHER" id="PTHR47829">
    <property type="entry name" value="HYDROLASE, PUTATIVE (AFU_ORTHOLOGUE AFUA_1G12880)-RELATED"/>
    <property type="match status" value="1"/>
</dbReference>
<evidence type="ECO:0000259" key="1">
    <source>
        <dbReference type="Pfam" id="PF01636"/>
    </source>
</evidence>
<dbReference type="EMBL" id="CP119083">
    <property type="protein sequence ID" value="WEF32894.1"/>
    <property type="molecule type" value="Genomic_DNA"/>
</dbReference>
<dbReference type="Gene3D" id="3.30.200.20">
    <property type="entry name" value="Phosphorylase Kinase, domain 1"/>
    <property type="match status" value="1"/>
</dbReference>
<dbReference type="InterPro" id="IPR011009">
    <property type="entry name" value="Kinase-like_dom_sf"/>
</dbReference>
<dbReference type="PANTHER" id="PTHR47829:SF3">
    <property type="entry name" value="AMINOGLYCOSIDE PHOSPHOTRANSFERASE DOMAIN-CONTAINING PROTEIN"/>
    <property type="match status" value="1"/>
</dbReference>
<dbReference type="SUPFAM" id="SSF56112">
    <property type="entry name" value="Protein kinase-like (PK-like)"/>
    <property type="match status" value="1"/>
</dbReference>
<evidence type="ECO:0000313" key="3">
    <source>
        <dbReference type="Proteomes" id="UP001216510"/>
    </source>
</evidence>
<dbReference type="CDD" id="cd05154">
    <property type="entry name" value="ACAD10_11_N-like"/>
    <property type="match status" value="1"/>
</dbReference>
<dbReference type="Gene3D" id="3.90.1200.10">
    <property type="match status" value="1"/>
</dbReference>
<dbReference type="InterPro" id="IPR002575">
    <property type="entry name" value="Aminoglycoside_PTrfase"/>
</dbReference>
<evidence type="ECO:0000313" key="2">
    <source>
        <dbReference type="EMBL" id="WEF32894.1"/>
    </source>
</evidence>
<name>A0ABY8BAG1_9BURK</name>
<accession>A0ABY8BAG1</accession>
<dbReference type="InterPro" id="IPR052898">
    <property type="entry name" value="ACAD10-like"/>
</dbReference>
<sequence length="347" mass="38150">MTSDTHPTSLPDTHRLHAYLRAHVDGCAAAPQVTRLAGGQSNPTYLVASGSQRWVLRAKPPGELLPSAHAIEREYRVIAALANSDVPVPRAYALCEDPEVFGTPFYLMAHVDGRILRDPTLPGMAPAERAAMFDELNRVIAALHSVDYAALGLADFGRSGNYVERQVARWTRQYRAAETEPIEAADRLIDWLPRHIPAGDATRIVHGDFRIDNVVFHPTEPRILAVLDWELSTLGHPLSDFAYHCMAWRTAPPVARGLAGQPLADLGIPLEADYLAAYCRRTGRAAVPPEEWEFHIVFNMFRLVGILQGIARRAAQGNAASADAVATGRRARPLAEQAWRMAQRIGA</sequence>
<dbReference type="Proteomes" id="UP001216510">
    <property type="component" value="Chromosome"/>
</dbReference>
<dbReference type="Pfam" id="PF01636">
    <property type="entry name" value="APH"/>
    <property type="match status" value="1"/>
</dbReference>
<organism evidence="2 3">
    <name type="scientific">Pseudoduganella chitinolytica</name>
    <dbReference type="NCBI Taxonomy" id="34070"/>
    <lineage>
        <taxon>Bacteria</taxon>
        <taxon>Pseudomonadati</taxon>
        <taxon>Pseudomonadota</taxon>
        <taxon>Betaproteobacteria</taxon>
        <taxon>Burkholderiales</taxon>
        <taxon>Oxalobacteraceae</taxon>
        <taxon>Telluria group</taxon>
        <taxon>Pseudoduganella</taxon>
    </lineage>
</organism>
<proteinExistence type="predicted"/>
<dbReference type="InterPro" id="IPR041726">
    <property type="entry name" value="ACAD10_11_N"/>
</dbReference>
<feature type="domain" description="Aminoglycoside phosphotransferase" evidence="1">
    <location>
        <begin position="33"/>
        <end position="279"/>
    </location>
</feature>
<protein>
    <submittedName>
        <fullName evidence="2">Phosphotransferase</fullName>
    </submittedName>
</protein>
<reference evidence="2 3" key="1">
    <citation type="submission" date="2023-02" db="EMBL/GenBank/DDBJ databases">
        <title>Gemone sequence of Telluria chitinolytica ACM 3522T.</title>
        <authorList>
            <person name="Frediansyah A."/>
            <person name="Miess H."/>
            <person name="Gross H."/>
        </authorList>
    </citation>
    <scope>NUCLEOTIDE SEQUENCE [LARGE SCALE GENOMIC DNA]</scope>
    <source>
        <strain evidence="2 3">ACM 3522</strain>
    </source>
</reference>
<dbReference type="RefSeq" id="WP_277415609.1">
    <property type="nucleotide sequence ID" value="NZ_CP119083.1"/>
</dbReference>
<gene>
    <name evidence="2" type="ORF">PX653_26455</name>
</gene>
<keyword evidence="3" id="KW-1185">Reference proteome</keyword>